<dbReference type="SUPFAM" id="SSF52540">
    <property type="entry name" value="P-loop containing nucleoside triphosphate hydrolases"/>
    <property type="match status" value="1"/>
</dbReference>
<dbReference type="PANTHER" id="PTHR46082:SF11">
    <property type="entry name" value="AAA+ ATPASE DOMAIN-CONTAINING PROTEIN-RELATED"/>
    <property type="match status" value="1"/>
</dbReference>
<feature type="compositionally biased region" description="Basic and acidic residues" evidence="1">
    <location>
        <begin position="11"/>
        <end position="23"/>
    </location>
</feature>
<dbReference type="Pfam" id="PF13424">
    <property type="entry name" value="TPR_12"/>
    <property type="match status" value="1"/>
</dbReference>
<evidence type="ECO:0000313" key="2">
    <source>
        <dbReference type="EMBL" id="GAA3383317.1"/>
    </source>
</evidence>
<dbReference type="Gene3D" id="1.25.40.10">
    <property type="entry name" value="Tetratricopeptide repeat domain"/>
    <property type="match status" value="2"/>
</dbReference>
<organism evidence="2 3">
    <name type="scientific">Cryptosporangium minutisporangium</name>
    <dbReference type="NCBI Taxonomy" id="113569"/>
    <lineage>
        <taxon>Bacteria</taxon>
        <taxon>Bacillati</taxon>
        <taxon>Actinomycetota</taxon>
        <taxon>Actinomycetes</taxon>
        <taxon>Cryptosporangiales</taxon>
        <taxon>Cryptosporangiaceae</taxon>
        <taxon>Cryptosporangium</taxon>
    </lineage>
</organism>
<reference evidence="3" key="1">
    <citation type="journal article" date="2019" name="Int. J. Syst. Evol. Microbiol.">
        <title>The Global Catalogue of Microorganisms (GCM) 10K type strain sequencing project: providing services to taxonomists for standard genome sequencing and annotation.</title>
        <authorList>
            <consortium name="The Broad Institute Genomics Platform"/>
            <consortium name="The Broad Institute Genome Sequencing Center for Infectious Disease"/>
            <person name="Wu L."/>
            <person name="Ma J."/>
        </authorList>
    </citation>
    <scope>NUCLEOTIDE SEQUENCE [LARGE SCALE GENOMIC DNA]</scope>
    <source>
        <strain evidence="3">JCM 9458</strain>
    </source>
</reference>
<gene>
    <name evidence="2" type="ORF">GCM10020369_08750</name>
</gene>
<dbReference type="Pfam" id="PF13374">
    <property type="entry name" value="TPR_10"/>
    <property type="match status" value="2"/>
</dbReference>
<name>A0ABP6SSZ4_9ACTN</name>
<dbReference type="PANTHER" id="PTHR46082">
    <property type="entry name" value="ATP/GTP-BINDING PROTEIN-RELATED"/>
    <property type="match status" value="1"/>
</dbReference>
<dbReference type="SUPFAM" id="SSF48452">
    <property type="entry name" value="TPR-like"/>
    <property type="match status" value="3"/>
</dbReference>
<evidence type="ECO:0008006" key="4">
    <source>
        <dbReference type="Google" id="ProtNLM"/>
    </source>
</evidence>
<proteinExistence type="predicted"/>
<evidence type="ECO:0000313" key="3">
    <source>
        <dbReference type="Proteomes" id="UP001501676"/>
    </source>
</evidence>
<comment type="caution">
    <text evidence="2">The sequence shown here is derived from an EMBL/GenBank/DDBJ whole genome shotgun (WGS) entry which is preliminary data.</text>
</comment>
<dbReference type="InterPro" id="IPR053137">
    <property type="entry name" value="NLR-like"/>
</dbReference>
<dbReference type="InterPro" id="IPR027417">
    <property type="entry name" value="P-loop_NTPase"/>
</dbReference>
<dbReference type="Gene3D" id="3.40.50.300">
    <property type="entry name" value="P-loop containing nucleotide triphosphate hydrolases"/>
    <property type="match status" value="1"/>
</dbReference>
<dbReference type="InterPro" id="IPR011990">
    <property type="entry name" value="TPR-like_helical_dom_sf"/>
</dbReference>
<sequence length="849" mass="91419">MNSPGLPKGESLARDPGPHDGARVTHSGDAIASDGGIAITGIQHGDISIQYHQHAAPAGPAWPVRVGRVPALASAFQDRSGVRDRVASARASASGVVLTQVLTGGGGVGKTQLAAAYAQEAIRDGVDLVVWADALTSDGLVTALARAAIAVEAPNVTGQVADAEADANAFLDWASTTEHSWLVVLDDLADPDMVLDWWPVSHVGTGWVLATTRSRDALLSGQGRKIIPVDVYEIHESLNYLSQRLADAGQSNLIDDKVAELVAELGYLPLALSHMAAYLIAQRTTTSRYLELFLAEAHTLDQLMTGDPDGHGRSPRGQRRSISTALLLSLEAADSHDPVGLARPAMALVSVLDPNGHPEQLWTTRAFCSYLGAHRSSDKAVAEHHDGSRPVTPYDARRALLILDRFGLATVNEKAAPESVRVHALTTRAAWESGQAVALDVIGAAADSLVELWPEQTHINGDLVAVLRANTGIVNRRSSQSGDLLWLSGHMPPVLQKAGRSLLDAGLYNIAVQQWATLATTASRLLGADHPDSLDAGINLAISYRRAGHTSEAVLLGERIATDRDRIFGSDDPRTLSARAELAVSYRHAGRASDSITLEEQLAFDRERILGPDDPATLRTQINLAVSYRRVGRTADAVVLGERIVENLTRGLGRRHHRVRTALGELAVSYRQADRNAEAITIREEILSERERELGVEASETLRARSNLAVSYRDAERFGEAISLGTAVVSSRERILGADHPDTLRARVNLASTYREAGYTSNAIDLGERVARDRERVLGLRHNDTRRALANLALSYADVGRLTEASRLLDDVFPALSRLLGPDHPDVRTWSVCMERLRGAMRSVGNSES</sequence>
<dbReference type="EMBL" id="BAAAYN010000005">
    <property type="protein sequence ID" value="GAA3383317.1"/>
    <property type="molecule type" value="Genomic_DNA"/>
</dbReference>
<protein>
    <recommendedName>
        <fullName evidence="4">Tetratricopeptide repeat protein</fullName>
    </recommendedName>
</protein>
<accession>A0ABP6SSZ4</accession>
<feature type="region of interest" description="Disordered" evidence="1">
    <location>
        <begin position="1"/>
        <end position="29"/>
    </location>
</feature>
<dbReference type="Proteomes" id="UP001501676">
    <property type="component" value="Unassembled WGS sequence"/>
</dbReference>
<keyword evidence="3" id="KW-1185">Reference proteome</keyword>
<evidence type="ECO:0000256" key="1">
    <source>
        <dbReference type="SAM" id="MobiDB-lite"/>
    </source>
</evidence>